<dbReference type="Gene3D" id="3.20.20.80">
    <property type="entry name" value="Glycosidases"/>
    <property type="match status" value="1"/>
</dbReference>
<evidence type="ECO:0000256" key="9">
    <source>
        <dbReference type="ARBA" id="ARBA00023277"/>
    </source>
</evidence>
<dbReference type="KEGG" id="dha:DEHA2E21450g"/>
<comment type="similarity">
    <text evidence="3">Belongs to the glycosyl hydrolase 17 family.</text>
</comment>
<protein>
    <recommendedName>
        <fullName evidence="4">glucan endo-1,3-beta-D-glucosidase</fullName>
        <ecNumber evidence="4">3.2.1.39</ecNumber>
    </recommendedName>
    <alternativeName>
        <fullName evidence="14">Endo-1,3-beta-glucanase btgC</fullName>
    </alternativeName>
    <alternativeName>
        <fullName evidence="13">Laminarinase btgC</fullName>
    </alternativeName>
</protein>
<dbReference type="AlphaFoldDB" id="Q6BNI4"/>
<dbReference type="PANTHER" id="PTHR16631">
    <property type="entry name" value="GLUCAN 1,3-BETA-GLUCOSIDASE"/>
    <property type="match status" value="1"/>
</dbReference>
<keyword evidence="10" id="KW-0961">Cell wall biogenesis/degradation</keyword>
<dbReference type="GO" id="GO:0005886">
    <property type="term" value="C:plasma membrane"/>
    <property type="evidence" value="ECO:0007669"/>
    <property type="project" value="UniProtKB-SubCell"/>
</dbReference>
<evidence type="ECO:0000256" key="5">
    <source>
        <dbReference type="ARBA" id="ARBA00022475"/>
    </source>
</evidence>
<dbReference type="OMA" id="GWYYFEA"/>
<keyword evidence="18" id="KW-1185">Reference proteome</keyword>
<dbReference type="RefSeq" id="XP_460236.2">
    <property type="nucleotide sequence ID" value="XM_460236.1"/>
</dbReference>
<evidence type="ECO:0000256" key="15">
    <source>
        <dbReference type="SAM" id="MobiDB-lite"/>
    </source>
</evidence>
<dbReference type="GeneID" id="2902358"/>
<evidence type="ECO:0000313" key="17">
    <source>
        <dbReference type="EMBL" id="CAG88512.2"/>
    </source>
</evidence>
<dbReference type="GO" id="GO:0009277">
    <property type="term" value="C:fungal-type cell wall"/>
    <property type="evidence" value="ECO:0007669"/>
    <property type="project" value="TreeGrafter"/>
</dbReference>
<accession>Q6BNI4</accession>
<evidence type="ECO:0000256" key="10">
    <source>
        <dbReference type="ARBA" id="ARBA00023316"/>
    </source>
</evidence>
<keyword evidence="7 16" id="KW-0472">Membrane</keyword>
<evidence type="ECO:0000256" key="2">
    <source>
        <dbReference type="ARBA" id="ARBA00004401"/>
    </source>
</evidence>
<dbReference type="Proteomes" id="UP000000599">
    <property type="component" value="Chromosome E"/>
</dbReference>
<comment type="function">
    <text evidence="12">Glucanases play a role in cell expansion during growth, in cell-cell fusion during mating, and in spore release during sporulation. This enzyme may be involved in beta-glucan degradation. Active on laminarin and lichenan.</text>
</comment>
<dbReference type="EC" id="3.2.1.39" evidence="4"/>
<dbReference type="GO" id="GO:0042973">
    <property type="term" value="F:glucan endo-1,3-beta-D-glucosidase activity"/>
    <property type="evidence" value="ECO:0007669"/>
    <property type="project" value="UniProtKB-EC"/>
</dbReference>
<keyword evidence="11" id="KW-0624">Polysaccharide degradation</keyword>
<evidence type="ECO:0000256" key="8">
    <source>
        <dbReference type="ARBA" id="ARBA00023180"/>
    </source>
</evidence>
<keyword evidence="9" id="KW-0119">Carbohydrate metabolism</keyword>
<keyword evidence="16" id="KW-1133">Transmembrane helix</keyword>
<keyword evidence="16" id="KW-0812">Transmembrane</keyword>
<feature type="compositionally biased region" description="Basic and acidic residues" evidence="15">
    <location>
        <begin position="27"/>
        <end position="58"/>
    </location>
</feature>
<dbReference type="InParanoid" id="Q6BNI4"/>
<dbReference type="HOGENOM" id="CLU_391865_0_0_1"/>
<evidence type="ECO:0000256" key="7">
    <source>
        <dbReference type="ARBA" id="ARBA00023136"/>
    </source>
</evidence>
<dbReference type="EMBL" id="CR382137">
    <property type="protein sequence ID" value="CAG88512.2"/>
    <property type="molecule type" value="Genomic_DNA"/>
</dbReference>
<evidence type="ECO:0000256" key="4">
    <source>
        <dbReference type="ARBA" id="ARBA00012780"/>
    </source>
</evidence>
<dbReference type="InterPro" id="IPR050732">
    <property type="entry name" value="Beta-glucan_modifiers"/>
</dbReference>
<dbReference type="OrthoDB" id="68336at2759"/>
<dbReference type="PANTHER" id="PTHR16631:SF17">
    <property type="entry name" value="GLUCAN ENDO-1,3-BETA-GLUCOSIDASE BTGC"/>
    <property type="match status" value="1"/>
</dbReference>
<dbReference type="SUPFAM" id="SSF51445">
    <property type="entry name" value="(Trans)glycosidases"/>
    <property type="match status" value="1"/>
</dbReference>
<evidence type="ECO:0000256" key="12">
    <source>
        <dbReference type="ARBA" id="ARBA00037649"/>
    </source>
</evidence>
<evidence type="ECO:0000256" key="3">
    <source>
        <dbReference type="ARBA" id="ARBA00008773"/>
    </source>
</evidence>
<proteinExistence type="inferred from homology"/>
<feature type="transmembrane region" description="Helical" evidence="16">
    <location>
        <begin position="254"/>
        <end position="278"/>
    </location>
</feature>
<dbReference type="GO" id="GO:0000272">
    <property type="term" value="P:polysaccharide catabolic process"/>
    <property type="evidence" value="ECO:0007669"/>
    <property type="project" value="UniProtKB-KW"/>
</dbReference>
<gene>
    <name evidence="17" type="ordered locus">DEHA2E21450g</name>
</gene>
<feature type="region of interest" description="Disordered" evidence="15">
    <location>
        <begin position="1"/>
        <end position="58"/>
    </location>
</feature>
<reference evidence="17 18" key="1">
    <citation type="journal article" date="2004" name="Nature">
        <title>Genome evolution in yeasts.</title>
        <authorList>
            <consortium name="Genolevures"/>
            <person name="Dujon B."/>
            <person name="Sherman D."/>
            <person name="Fischer G."/>
            <person name="Durrens P."/>
            <person name="Casaregola S."/>
            <person name="Lafontaine I."/>
            <person name="de Montigny J."/>
            <person name="Marck C."/>
            <person name="Neuveglise C."/>
            <person name="Talla E."/>
            <person name="Goffard N."/>
            <person name="Frangeul L."/>
            <person name="Aigle M."/>
            <person name="Anthouard V."/>
            <person name="Babour A."/>
            <person name="Barbe V."/>
            <person name="Barnay S."/>
            <person name="Blanchin S."/>
            <person name="Beckerich J.M."/>
            <person name="Beyne E."/>
            <person name="Bleykasten C."/>
            <person name="Boisrame A."/>
            <person name="Boyer J."/>
            <person name="Cattolico L."/>
            <person name="Confanioleri F."/>
            <person name="de Daruvar A."/>
            <person name="Despons L."/>
            <person name="Fabre E."/>
            <person name="Fairhead C."/>
            <person name="Ferry-Dumazet H."/>
            <person name="Groppi A."/>
            <person name="Hantraye F."/>
            <person name="Hennequin C."/>
            <person name="Jauniaux N."/>
            <person name="Joyet P."/>
            <person name="Kachouri R."/>
            <person name="Kerrest A."/>
            <person name="Koszul R."/>
            <person name="Lemaire M."/>
            <person name="Lesur I."/>
            <person name="Ma L."/>
            <person name="Muller H."/>
            <person name="Nicaud J.M."/>
            <person name="Nikolski M."/>
            <person name="Oztas S."/>
            <person name="Ozier-Kalogeropoulos O."/>
            <person name="Pellenz S."/>
            <person name="Potier S."/>
            <person name="Richard G.F."/>
            <person name="Straub M.L."/>
            <person name="Suleau A."/>
            <person name="Swennene D."/>
            <person name="Tekaia F."/>
            <person name="Wesolowski-Louvel M."/>
            <person name="Westhof E."/>
            <person name="Wirth B."/>
            <person name="Zeniou-Meyer M."/>
            <person name="Zivanovic I."/>
            <person name="Bolotin-Fukuhara M."/>
            <person name="Thierry A."/>
            <person name="Bouchier C."/>
            <person name="Caudron B."/>
            <person name="Scarpelli C."/>
            <person name="Gaillardin C."/>
            <person name="Weissenbach J."/>
            <person name="Wincker P."/>
            <person name="Souciet J.L."/>
        </authorList>
    </citation>
    <scope>NUCLEOTIDE SEQUENCE [LARGE SCALE GENOMIC DNA]</scope>
    <source>
        <strain evidence="18">ATCC 36239 / CBS 767 / BCRC 21394 / JCM 1990 / NBRC 0083 / IGC 2968</strain>
    </source>
</reference>
<dbReference type="VEuPathDB" id="FungiDB:DEHA2E21450g"/>
<dbReference type="STRING" id="284592.Q6BNI4"/>
<keyword evidence="5" id="KW-1003">Cell membrane</keyword>
<evidence type="ECO:0000256" key="16">
    <source>
        <dbReference type="SAM" id="Phobius"/>
    </source>
</evidence>
<dbReference type="eggNOG" id="ENOG502QTKT">
    <property type="taxonomic scope" value="Eukaryota"/>
</dbReference>
<evidence type="ECO:0000256" key="1">
    <source>
        <dbReference type="ARBA" id="ARBA00000382"/>
    </source>
</evidence>
<feature type="compositionally biased region" description="Basic and acidic residues" evidence="15">
    <location>
        <begin position="1"/>
        <end position="16"/>
    </location>
</feature>
<comment type="catalytic activity">
    <reaction evidence="1">
        <text>Hydrolysis of (1-&gt;3)-beta-D-glucosidic linkages in (1-&gt;3)-beta-D-glucans.</text>
        <dbReference type="EC" id="3.2.1.39"/>
    </reaction>
</comment>
<evidence type="ECO:0000256" key="13">
    <source>
        <dbReference type="ARBA" id="ARBA00042373"/>
    </source>
</evidence>
<dbReference type="CAZy" id="GH17">
    <property type="family name" value="Glycoside Hydrolase Family 17"/>
</dbReference>
<sequence length="641" mass="73168">MSSETDSYRDKDRNIEDSPGSNCSESSNKELNNETVLDESKNKADISNDQCKEYNTDEYPKRNLPQLFSLEIEKTTETSNSHGGFLRYEDAPGKLLQQTPSGSNDTLNNAVSHEDIGEPLRKFKIPEGGSSTNIRNPHDELTELNQYIANYKIDAVSPLSNETRTLASHQESPPIAEPIPKGKPPFIKSKILDPIGRYPDGRFLNTIFQNPATTSNSKDKVESSIEGENNRHVDSLSLSNEKYPKWLQKNKHRVTYSSLFLLILLLLSCFIPIVVTLYNGTQHTVHNYFRMSNQDERSRMFKSLVHDYGNLDGGNSTKMSRRKSKGADLAGYNTVNGINPKYKNDQEVVSLMSDKDFFGTIFYGLGYAPRDAMEPRCGVSKREILLDLSLISKVTTRVRNYGMQCNQSDFILDSIQDLQLNMTLAMGVWIGSNETTNSQQITWMKEMLNKYPRDLFECIFIGNEVLFREEQTSKSLSEYIEEARSYAKEIGYNDLPIGTSEIGSLIDKTLLKSCDIIGANVHPFFSGGEVETASQWAFDFVKYQIEPLNEGYDTEIIITEVGWPYKGGEYEAAVADPKSFQIFLNDWVCDAYENDYGWYYFEAFDEPWKKIFYEDGNKWETEWGLFTKDRNHKRNMLLPNC</sequence>
<evidence type="ECO:0000256" key="14">
    <source>
        <dbReference type="ARBA" id="ARBA00043078"/>
    </source>
</evidence>
<evidence type="ECO:0000256" key="11">
    <source>
        <dbReference type="ARBA" id="ARBA00023326"/>
    </source>
</evidence>
<comment type="subcellular location">
    <subcellularLocation>
        <location evidence="2">Cell membrane</location>
        <topology evidence="2">Single-pass type II membrane protein</topology>
    </subcellularLocation>
</comment>
<dbReference type="GO" id="GO:0005576">
    <property type="term" value="C:extracellular region"/>
    <property type="evidence" value="ECO:0007669"/>
    <property type="project" value="TreeGrafter"/>
</dbReference>
<name>Q6BNI4_DEBHA</name>
<dbReference type="GO" id="GO:0009986">
    <property type="term" value="C:cell surface"/>
    <property type="evidence" value="ECO:0007669"/>
    <property type="project" value="TreeGrafter"/>
</dbReference>
<keyword evidence="6" id="KW-0378">Hydrolase</keyword>
<dbReference type="GO" id="GO:0071555">
    <property type="term" value="P:cell wall organization"/>
    <property type="evidence" value="ECO:0007669"/>
    <property type="project" value="UniProtKB-KW"/>
</dbReference>
<dbReference type="InterPro" id="IPR017853">
    <property type="entry name" value="GH"/>
</dbReference>
<evidence type="ECO:0000313" key="18">
    <source>
        <dbReference type="Proteomes" id="UP000000599"/>
    </source>
</evidence>
<organism evidence="17 18">
    <name type="scientific">Debaryomyces hansenii (strain ATCC 36239 / CBS 767 / BCRC 21394 / JCM 1990 / NBRC 0083 / IGC 2968)</name>
    <name type="common">Yeast</name>
    <name type="synonym">Torulaspora hansenii</name>
    <dbReference type="NCBI Taxonomy" id="284592"/>
    <lineage>
        <taxon>Eukaryota</taxon>
        <taxon>Fungi</taxon>
        <taxon>Dikarya</taxon>
        <taxon>Ascomycota</taxon>
        <taxon>Saccharomycotina</taxon>
        <taxon>Pichiomycetes</taxon>
        <taxon>Debaryomycetaceae</taxon>
        <taxon>Debaryomyces</taxon>
    </lineage>
</organism>
<evidence type="ECO:0000256" key="6">
    <source>
        <dbReference type="ARBA" id="ARBA00022801"/>
    </source>
</evidence>
<keyword evidence="8" id="KW-0325">Glycoprotein</keyword>